<comment type="function">
    <text evidence="6">Methylates ribosomal protein L11.</text>
</comment>
<dbReference type="GO" id="GO:0008276">
    <property type="term" value="F:protein methyltransferase activity"/>
    <property type="evidence" value="ECO:0007669"/>
    <property type="project" value="UniProtKB-UniRule"/>
</dbReference>
<keyword evidence="2 6" id="KW-0963">Cytoplasm</keyword>
<dbReference type="InterPro" id="IPR029063">
    <property type="entry name" value="SAM-dependent_MTases_sf"/>
</dbReference>
<comment type="subcellular location">
    <subcellularLocation>
        <location evidence="6">Cytoplasm</location>
    </subcellularLocation>
</comment>
<comment type="catalytic activity">
    <reaction evidence="6">
        <text>L-lysyl-[protein] + 3 S-adenosyl-L-methionine = N(6),N(6),N(6)-trimethyl-L-lysyl-[protein] + 3 S-adenosyl-L-homocysteine + 3 H(+)</text>
        <dbReference type="Rhea" id="RHEA:54192"/>
        <dbReference type="Rhea" id="RHEA-COMP:9752"/>
        <dbReference type="Rhea" id="RHEA-COMP:13826"/>
        <dbReference type="ChEBI" id="CHEBI:15378"/>
        <dbReference type="ChEBI" id="CHEBI:29969"/>
        <dbReference type="ChEBI" id="CHEBI:57856"/>
        <dbReference type="ChEBI" id="CHEBI:59789"/>
        <dbReference type="ChEBI" id="CHEBI:61961"/>
    </reaction>
</comment>
<keyword evidence="5 6" id="KW-0949">S-adenosyl-L-methionine</keyword>
<dbReference type="SUPFAM" id="SSF53335">
    <property type="entry name" value="S-adenosyl-L-methionine-dependent methyltransferases"/>
    <property type="match status" value="1"/>
</dbReference>
<dbReference type="PANTHER" id="PTHR43648">
    <property type="entry name" value="ELECTRON TRANSFER FLAVOPROTEIN BETA SUBUNIT LYSINE METHYLTRANSFERASE"/>
    <property type="match status" value="1"/>
</dbReference>
<accession>A0A9D9HS88</accession>
<evidence type="ECO:0000313" key="8">
    <source>
        <dbReference type="Proteomes" id="UP000823641"/>
    </source>
</evidence>
<evidence type="ECO:0000256" key="6">
    <source>
        <dbReference type="HAMAP-Rule" id="MF_00735"/>
    </source>
</evidence>
<proteinExistence type="inferred from homology"/>
<feature type="binding site" evidence="6">
    <location>
        <position position="215"/>
    </location>
    <ligand>
        <name>S-adenosyl-L-methionine</name>
        <dbReference type="ChEBI" id="CHEBI:59789"/>
    </ligand>
</feature>
<evidence type="ECO:0000256" key="1">
    <source>
        <dbReference type="ARBA" id="ARBA00009741"/>
    </source>
</evidence>
<protein>
    <recommendedName>
        <fullName evidence="6">Ribosomal protein L11 methyltransferase</fullName>
        <shortName evidence="6">L11 Mtase</shortName>
        <ecNumber evidence="6">2.1.1.-</ecNumber>
    </recommendedName>
</protein>
<keyword evidence="7" id="KW-0687">Ribonucleoprotein</keyword>
<sequence>MEYIAVKFSFSFHEEFASDLFVALLADNGFESFECIDAGVVGYIPSPLFDEAQLSALVAGFEYKGVEISEIVHIADRDWNEEWEKNFFSPIVIGDECVIHSSFHTDVPQLKYDILIDPKMAFGTGHHATTSLIVGELLQADLKGKSLLDMGCGTAVLAILAAKRGAGPITAIDIDTWCVENAEENIALNGLSGIEVLMGDARLLKGRHFDVILANINRNVLMADMHVYAECLPVGGDLYLSGFYIEDTPLLEHEAGKYGLILEKCKEHDNWAMLHFVRK</sequence>
<dbReference type="Proteomes" id="UP000823641">
    <property type="component" value="Unassembled WGS sequence"/>
</dbReference>
<dbReference type="EMBL" id="JADIMG010000019">
    <property type="protein sequence ID" value="MBO8459100.1"/>
    <property type="molecule type" value="Genomic_DNA"/>
</dbReference>
<dbReference type="NCBIfam" id="NF001785">
    <property type="entry name" value="PRK00517.2-2"/>
    <property type="match status" value="1"/>
</dbReference>
<feature type="binding site" evidence="6">
    <location>
        <position position="151"/>
    </location>
    <ligand>
        <name>S-adenosyl-L-methionine</name>
        <dbReference type="ChEBI" id="CHEBI:59789"/>
    </ligand>
</feature>
<evidence type="ECO:0000256" key="3">
    <source>
        <dbReference type="ARBA" id="ARBA00022603"/>
    </source>
</evidence>
<dbReference type="InterPro" id="IPR004498">
    <property type="entry name" value="Ribosomal_PrmA_MeTrfase"/>
</dbReference>
<name>A0A9D9HS88_9BACT</name>
<gene>
    <name evidence="6 7" type="primary">prmA</name>
    <name evidence="7" type="ORF">IAA73_02020</name>
</gene>
<evidence type="ECO:0000256" key="4">
    <source>
        <dbReference type="ARBA" id="ARBA00022679"/>
    </source>
</evidence>
<keyword evidence="3 6" id="KW-0489">Methyltransferase</keyword>
<feature type="binding site" evidence="6">
    <location>
        <position position="130"/>
    </location>
    <ligand>
        <name>S-adenosyl-L-methionine</name>
        <dbReference type="ChEBI" id="CHEBI:59789"/>
    </ligand>
</feature>
<reference evidence="7" key="2">
    <citation type="journal article" date="2021" name="PeerJ">
        <title>Extensive microbial diversity within the chicken gut microbiome revealed by metagenomics and culture.</title>
        <authorList>
            <person name="Gilroy R."/>
            <person name="Ravi A."/>
            <person name="Getino M."/>
            <person name="Pursley I."/>
            <person name="Horton D.L."/>
            <person name="Alikhan N.F."/>
            <person name="Baker D."/>
            <person name="Gharbi K."/>
            <person name="Hall N."/>
            <person name="Watson M."/>
            <person name="Adriaenssens E.M."/>
            <person name="Foster-Nyarko E."/>
            <person name="Jarju S."/>
            <person name="Secka A."/>
            <person name="Antonio M."/>
            <person name="Oren A."/>
            <person name="Chaudhuri R.R."/>
            <person name="La Ragione R."/>
            <person name="Hildebrand F."/>
            <person name="Pallen M.J."/>
        </authorList>
    </citation>
    <scope>NUCLEOTIDE SEQUENCE</scope>
    <source>
        <strain evidence="7">G3-3990</strain>
    </source>
</reference>
<reference evidence="7" key="1">
    <citation type="submission" date="2020-10" db="EMBL/GenBank/DDBJ databases">
        <authorList>
            <person name="Gilroy R."/>
        </authorList>
    </citation>
    <scope>NUCLEOTIDE SEQUENCE</scope>
    <source>
        <strain evidence="7">G3-3990</strain>
    </source>
</reference>
<evidence type="ECO:0000256" key="5">
    <source>
        <dbReference type="ARBA" id="ARBA00022691"/>
    </source>
</evidence>
<evidence type="ECO:0000256" key="2">
    <source>
        <dbReference type="ARBA" id="ARBA00022490"/>
    </source>
</evidence>
<dbReference type="PANTHER" id="PTHR43648:SF1">
    <property type="entry name" value="ELECTRON TRANSFER FLAVOPROTEIN BETA SUBUNIT LYSINE METHYLTRANSFERASE"/>
    <property type="match status" value="1"/>
</dbReference>
<evidence type="ECO:0000313" key="7">
    <source>
        <dbReference type="EMBL" id="MBO8459100.1"/>
    </source>
</evidence>
<keyword evidence="4 6" id="KW-0808">Transferase</keyword>
<organism evidence="7 8">
    <name type="scientific">Candidatus Gallipaludibacter merdavium</name>
    <dbReference type="NCBI Taxonomy" id="2840839"/>
    <lineage>
        <taxon>Bacteria</taxon>
        <taxon>Pseudomonadati</taxon>
        <taxon>Bacteroidota</taxon>
        <taxon>Bacteroidia</taxon>
        <taxon>Bacteroidales</taxon>
        <taxon>Candidatus Gallipaludibacter</taxon>
    </lineage>
</organism>
<dbReference type="GO" id="GO:0032259">
    <property type="term" value="P:methylation"/>
    <property type="evidence" value="ECO:0007669"/>
    <property type="project" value="UniProtKB-KW"/>
</dbReference>
<dbReference type="InterPro" id="IPR050078">
    <property type="entry name" value="Ribosomal_L11_MeTrfase_PrmA"/>
</dbReference>
<dbReference type="GO" id="GO:0005737">
    <property type="term" value="C:cytoplasm"/>
    <property type="evidence" value="ECO:0007669"/>
    <property type="project" value="UniProtKB-SubCell"/>
</dbReference>
<dbReference type="Gene3D" id="3.40.50.150">
    <property type="entry name" value="Vaccinia Virus protein VP39"/>
    <property type="match status" value="1"/>
</dbReference>
<keyword evidence="7" id="KW-0689">Ribosomal protein</keyword>
<dbReference type="Pfam" id="PF06325">
    <property type="entry name" value="PrmA"/>
    <property type="match status" value="1"/>
</dbReference>
<feature type="binding site" evidence="6">
    <location>
        <position position="173"/>
    </location>
    <ligand>
        <name>S-adenosyl-L-methionine</name>
        <dbReference type="ChEBI" id="CHEBI:59789"/>
    </ligand>
</feature>
<comment type="similarity">
    <text evidence="1 6">Belongs to the methyltransferase superfamily. PrmA family.</text>
</comment>
<comment type="caution">
    <text evidence="7">The sequence shown here is derived from an EMBL/GenBank/DDBJ whole genome shotgun (WGS) entry which is preliminary data.</text>
</comment>
<dbReference type="HAMAP" id="MF_00735">
    <property type="entry name" value="Methyltr_PrmA"/>
    <property type="match status" value="1"/>
</dbReference>
<dbReference type="AlphaFoldDB" id="A0A9D9HS88"/>
<dbReference type="CDD" id="cd02440">
    <property type="entry name" value="AdoMet_MTases"/>
    <property type="match status" value="1"/>
</dbReference>
<dbReference type="EC" id="2.1.1.-" evidence="6"/>
<dbReference type="GO" id="GO:0005840">
    <property type="term" value="C:ribosome"/>
    <property type="evidence" value="ECO:0007669"/>
    <property type="project" value="UniProtKB-KW"/>
</dbReference>